<feature type="compositionally biased region" description="Pro residues" evidence="6">
    <location>
        <begin position="530"/>
        <end position="541"/>
    </location>
</feature>
<dbReference type="InterPro" id="IPR001878">
    <property type="entry name" value="Znf_CCHC"/>
</dbReference>
<evidence type="ECO:0000256" key="2">
    <source>
        <dbReference type="ARBA" id="ARBA00022723"/>
    </source>
</evidence>
<dbReference type="SMART" id="SM00343">
    <property type="entry name" value="ZnF_C2HC"/>
    <property type="match status" value="1"/>
</dbReference>
<dbReference type="Gene3D" id="4.10.60.10">
    <property type="entry name" value="Zinc finger, CCHC-type"/>
    <property type="match status" value="1"/>
</dbReference>
<keyword evidence="5" id="KW-0862">Zinc</keyword>
<dbReference type="Pfam" id="PF22936">
    <property type="entry name" value="Pol_BBD"/>
    <property type="match status" value="1"/>
</dbReference>
<dbReference type="PROSITE" id="PS50994">
    <property type="entry name" value="INTEGRASE"/>
    <property type="match status" value="1"/>
</dbReference>
<reference evidence="9 10" key="2">
    <citation type="journal article" date="2017" name="Front. Plant Sci.">
        <title>Gene Classification and Mining of Molecular Markers Useful in Red Clover (Trifolium pratense) Breeding.</title>
        <authorList>
            <person name="Istvanek J."/>
            <person name="Dluhosova J."/>
            <person name="Dluhos P."/>
            <person name="Patkova L."/>
            <person name="Nedelnik J."/>
            <person name="Repkova J."/>
        </authorList>
    </citation>
    <scope>NUCLEOTIDE SEQUENCE [LARGE SCALE GENOMIC DNA]</scope>
    <source>
        <strain evidence="10">cv. Tatra</strain>
        <tissue evidence="9">Young leaves</tissue>
    </source>
</reference>
<dbReference type="Gene3D" id="3.30.420.10">
    <property type="entry name" value="Ribonuclease H-like superfamily/Ribonuclease H"/>
    <property type="match status" value="1"/>
</dbReference>
<organism evidence="9 10">
    <name type="scientific">Trifolium pratense</name>
    <name type="common">Red clover</name>
    <dbReference type="NCBI Taxonomy" id="57577"/>
    <lineage>
        <taxon>Eukaryota</taxon>
        <taxon>Viridiplantae</taxon>
        <taxon>Streptophyta</taxon>
        <taxon>Embryophyta</taxon>
        <taxon>Tracheophyta</taxon>
        <taxon>Spermatophyta</taxon>
        <taxon>Magnoliopsida</taxon>
        <taxon>eudicotyledons</taxon>
        <taxon>Gunneridae</taxon>
        <taxon>Pentapetalae</taxon>
        <taxon>rosids</taxon>
        <taxon>fabids</taxon>
        <taxon>Fabales</taxon>
        <taxon>Fabaceae</taxon>
        <taxon>Papilionoideae</taxon>
        <taxon>50 kb inversion clade</taxon>
        <taxon>NPAAA clade</taxon>
        <taxon>Hologalegina</taxon>
        <taxon>IRL clade</taxon>
        <taxon>Trifolieae</taxon>
        <taxon>Trifolium</taxon>
    </lineage>
</organism>
<evidence type="ECO:0000259" key="8">
    <source>
        <dbReference type="PROSITE" id="PS50994"/>
    </source>
</evidence>
<dbReference type="InterPro" id="IPR043502">
    <property type="entry name" value="DNA/RNA_pol_sf"/>
</dbReference>
<dbReference type="GO" id="GO:0006508">
    <property type="term" value="P:proteolysis"/>
    <property type="evidence" value="ECO:0007669"/>
    <property type="project" value="UniProtKB-KW"/>
</dbReference>
<keyword evidence="4" id="KW-0378">Hydrolase</keyword>
<dbReference type="Pfam" id="PF07727">
    <property type="entry name" value="RVT_2"/>
    <property type="match status" value="1"/>
</dbReference>
<dbReference type="SUPFAM" id="SSF53098">
    <property type="entry name" value="Ribonuclease H-like"/>
    <property type="match status" value="1"/>
</dbReference>
<keyword evidence="5" id="KW-0863">Zinc-finger</keyword>
<proteinExistence type="predicted"/>
<dbReference type="Proteomes" id="UP000236291">
    <property type="component" value="Unassembled WGS sequence"/>
</dbReference>
<feature type="non-terminal residue" evidence="9">
    <location>
        <position position="950"/>
    </location>
</feature>
<evidence type="ECO:0000256" key="4">
    <source>
        <dbReference type="ARBA" id="ARBA00022801"/>
    </source>
</evidence>
<dbReference type="PROSITE" id="PS50158">
    <property type="entry name" value="ZF_CCHC"/>
    <property type="match status" value="1"/>
</dbReference>
<evidence type="ECO:0000256" key="1">
    <source>
        <dbReference type="ARBA" id="ARBA00022670"/>
    </source>
</evidence>
<feature type="compositionally biased region" description="Polar residues" evidence="6">
    <location>
        <begin position="549"/>
        <end position="570"/>
    </location>
</feature>
<protein>
    <submittedName>
        <fullName evidence="9">Retrovirus-related Pol polyprotein from transposon TNT 1-94</fullName>
    </submittedName>
</protein>
<feature type="domain" description="CCHC-type" evidence="7">
    <location>
        <begin position="18"/>
        <end position="33"/>
    </location>
</feature>
<dbReference type="PANTHER" id="PTHR42648">
    <property type="entry name" value="TRANSPOSASE, PUTATIVE-RELATED"/>
    <property type="match status" value="1"/>
</dbReference>
<dbReference type="InterPro" id="IPR036397">
    <property type="entry name" value="RNaseH_sf"/>
</dbReference>
<dbReference type="GO" id="GO:0004190">
    <property type="term" value="F:aspartic-type endopeptidase activity"/>
    <property type="evidence" value="ECO:0007669"/>
    <property type="project" value="UniProtKB-KW"/>
</dbReference>
<comment type="caution">
    <text evidence="9">The sequence shown here is derived from an EMBL/GenBank/DDBJ whole genome shotgun (WGS) entry which is preliminary data.</text>
</comment>
<evidence type="ECO:0000259" key="7">
    <source>
        <dbReference type="PROSITE" id="PS50158"/>
    </source>
</evidence>
<dbReference type="AlphaFoldDB" id="A0A2K3L2G4"/>
<dbReference type="Pfam" id="PF25597">
    <property type="entry name" value="SH3_retrovirus"/>
    <property type="match status" value="1"/>
</dbReference>
<dbReference type="SUPFAM" id="SSF57756">
    <property type="entry name" value="Retrovirus zinc finger-like domains"/>
    <property type="match status" value="1"/>
</dbReference>
<dbReference type="GO" id="GO:0008270">
    <property type="term" value="F:zinc ion binding"/>
    <property type="evidence" value="ECO:0007669"/>
    <property type="project" value="UniProtKB-KW"/>
</dbReference>
<dbReference type="PANTHER" id="PTHR42648:SF26">
    <property type="entry name" value="INTEGRASE CATALYTIC DOMAIN-CONTAINING PROTEIN"/>
    <property type="match status" value="1"/>
</dbReference>
<name>A0A2K3L2G4_TRIPR</name>
<dbReference type="InterPro" id="IPR036875">
    <property type="entry name" value="Znf_CCHC_sf"/>
</dbReference>
<feature type="domain" description="Integrase catalytic" evidence="8">
    <location>
        <begin position="243"/>
        <end position="407"/>
    </location>
</feature>
<dbReference type="Pfam" id="PF13976">
    <property type="entry name" value="gag_pre-integrs"/>
    <property type="match status" value="1"/>
</dbReference>
<dbReference type="InterPro" id="IPR001584">
    <property type="entry name" value="Integrase_cat-core"/>
</dbReference>
<gene>
    <name evidence="9" type="ORF">L195_g028632</name>
</gene>
<keyword evidence="2" id="KW-0479">Metal-binding</keyword>
<dbReference type="InterPro" id="IPR054722">
    <property type="entry name" value="PolX-like_BBD"/>
</dbReference>
<evidence type="ECO:0000256" key="3">
    <source>
        <dbReference type="ARBA" id="ARBA00022750"/>
    </source>
</evidence>
<dbReference type="SUPFAM" id="SSF56672">
    <property type="entry name" value="DNA/RNA polymerases"/>
    <property type="match status" value="1"/>
</dbReference>
<evidence type="ECO:0000313" key="10">
    <source>
        <dbReference type="Proteomes" id="UP000236291"/>
    </source>
</evidence>
<keyword evidence="3" id="KW-0064">Aspartyl protease</keyword>
<sequence length="950" mass="107070">MSQSHFGSNNNKKENVVCQYCDRPGHTARDCRKLRGRPRNPSAHVAQTVGPAYNAPPSWLFDSGASHHITNDLQNLSIKEEYTGNDHLQVASGNSLPITHVGSTSIYTPTSSSLHLSNVLFVPNVTQNLISVSQLCQTNKVSIEFFPWHFEVKDLCTGEILLRGLNEDNVYKLTPSQLQPHTSLAKTANTLQLWHQRLGHPASSSLLHALKTNKITFTESSNKCIDCLSNKSHKLPFSKSSITSSYPLEIVYSDVWGPAPVYSIDGFRYYVIFVDHFSKYVWLYPIKLKSDVSLIFPTFKNLVEKQFNTKIKTVFSDNGGEFIKLRAYLQNHGISHLTTPPHTPEHNGLSERKHRHLTETARCLINQASLPAKFWSYAFLTAAYLINRLPTPTLNMNTPYHILFHRPPNYTKLKTFGCLCFPWLKPYTQNKLEPRSEPCVFLGYSLTQSAYICYNFKNHKTYVSRHVQFIENTFPFSENISTSEPNTPNELVTEPLTTLIPISPTQSISSEQHIPDVPPTPTPNLTSPEPTQPEPPSPPSTLPSLEQTQSEPSSHQLSEHTLSTSQSNADVTLPAPFAETHSMITRGKAGIFKPKKLFSITKYPLPPSAEPTCVTEALKHSEWKQAMSDEFTALMNNGTWSLVPPQPHFNVIGNKWVFRLKRNPDGSISRYKARLVAKGFHQRPGIDYKDTFSPVIKPQTIKMVLCIALSKNWNLMQMDVNNAFLNGTLNEEVYMVQPPGFVHSSHPNFVCKLHKSLYGLKQAPRAWYNALHSFVCNYGFFKSKSDPSLFIYKKDHIVAYFLVYVDDLLLTGNSSTFLNNFKTTLAAKFSLKDMGRPSHFLGVELLPTSSGIFLSQQHYIRDILQKGNMLDAKPVCTPMSTTNSLISAYALSNDDASLYRSVIGSLHYLSITRPDVAFAVNKLSQQMQAPTEANMQSLKRVLRYLKYTLT</sequence>
<evidence type="ECO:0000313" key="9">
    <source>
        <dbReference type="EMBL" id="PNX72737.1"/>
    </source>
</evidence>
<dbReference type="InterPro" id="IPR057670">
    <property type="entry name" value="SH3_retrovirus"/>
</dbReference>
<dbReference type="InterPro" id="IPR012337">
    <property type="entry name" value="RNaseH-like_sf"/>
</dbReference>
<reference evidence="9 10" key="1">
    <citation type="journal article" date="2014" name="Am. J. Bot.">
        <title>Genome assembly and annotation for red clover (Trifolium pratense; Fabaceae).</title>
        <authorList>
            <person name="Istvanek J."/>
            <person name="Jaros M."/>
            <person name="Krenek A."/>
            <person name="Repkova J."/>
        </authorList>
    </citation>
    <scope>NUCLEOTIDE SEQUENCE [LARGE SCALE GENOMIC DNA]</scope>
    <source>
        <strain evidence="10">cv. Tatra</strain>
        <tissue evidence="9">Young leaves</tissue>
    </source>
</reference>
<accession>A0A2K3L2G4</accession>
<dbReference type="GO" id="GO:0015074">
    <property type="term" value="P:DNA integration"/>
    <property type="evidence" value="ECO:0007669"/>
    <property type="project" value="InterPro"/>
</dbReference>
<evidence type="ECO:0000256" key="6">
    <source>
        <dbReference type="SAM" id="MobiDB-lite"/>
    </source>
</evidence>
<feature type="region of interest" description="Disordered" evidence="6">
    <location>
        <begin position="507"/>
        <end position="570"/>
    </location>
</feature>
<keyword evidence="1" id="KW-0645">Protease</keyword>
<dbReference type="EMBL" id="ASHM01025043">
    <property type="protein sequence ID" value="PNX72737.1"/>
    <property type="molecule type" value="Genomic_DNA"/>
</dbReference>
<dbReference type="GO" id="GO:0003676">
    <property type="term" value="F:nucleic acid binding"/>
    <property type="evidence" value="ECO:0007669"/>
    <property type="project" value="InterPro"/>
</dbReference>
<dbReference type="InterPro" id="IPR013103">
    <property type="entry name" value="RVT_2"/>
</dbReference>
<dbReference type="InterPro" id="IPR039537">
    <property type="entry name" value="Retrotran_Ty1/copia-like"/>
</dbReference>
<dbReference type="Pfam" id="PF00665">
    <property type="entry name" value="rve"/>
    <property type="match status" value="1"/>
</dbReference>
<evidence type="ECO:0000256" key="5">
    <source>
        <dbReference type="PROSITE-ProRule" id="PRU00047"/>
    </source>
</evidence>
<dbReference type="InterPro" id="IPR025724">
    <property type="entry name" value="GAG-pre-integrase_dom"/>
</dbReference>